<dbReference type="SUPFAM" id="SSF143631">
    <property type="entry name" value="ApbE-like"/>
    <property type="match status" value="1"/>
</dbReference>
<evidence type="ECO:0000256" key="6">
    <source>
        <dbReference type="ARBA" id="ARBA00022827"/>
    </source>
</evidence>
<keyword evidence="3 10" id="KW-0285">Flavoprotein</keyword>
<organism evidence="12 13">
    <name type="scientific">Levilactobacillus suantsaii</name>
    <dbReference type="NCBI Taxonomy" id="2292255"/>
    <lineage>
        <taxon>Bacteria</taxon>
        <taxon>Bacillati</taxon>
        <taxon>Bacillota</taxon>
        <taxon>Bacilli</taxon>
        <taxon>Lactobacillales</taxon>
        <taxon>Lactobacillaceae</taxon>
        <taxon>Levilactobacillus</taxon>
    </lineage>
</organism>
<keyword evidence="6 10" id="KW-0274">FAD</keyword>
<evidence type="ECO:0000256" key="2">
    <source>
        <dbReference type="ARBA" id="ARBA00016337"/>
    </source>
</evidence>
<dbReference type="AlphaFoldDB" id="A0A4Q0VG57"/>
<dbReference type="InterPro" id="IPR024932">
    <property type="entry name" value="ApbE"/>
</dbReference>
<feature type="binding site" evidence="11">
    <location>
        <position position="152"/>
    </location>
    <ligand>
        <name>Mg(2+)</name>
        <dbReference type="ChEBI" id="CHEBI:18420"/>
    </ligand>
</feature>
<dbReference type="EMBL" id="QXIL01000028">
    <property type="protein sequence ID" value="RXI76583.1"/>
    <property type="molecule type" value="Genomic_DNA"/>
</dbReference>
<comment type="caution">
    <text evidence="12">The sequence shown here is derived from an EMBL/GenBank/DDBJ whole genome shotgun (WGS) entry which is preliminary data.</text>
</comment>
<dbReference type="PANTHER" id="PTHR30040:SF2">
    <property type="entry name" value="FAD:PROTEIN FMN TRANSFERASE"/>
    <property type="match status" value="1"/>
</dbReference>
<dbReference type="PIRSF" id="PIRSF006268">
    <property type="entry name" value="ApbE"/>
    <property type="match status" value="1"/>
</dbReference>
<gene>
    <name evidence="12" type="ORF">DXH47_10285</name>
</gene>
<reference evidence="12 13" key="1">
    <citation type="submission" date="2018-08" db="EMBL/GenBank/DDBJ databases">
        <title>Lactobacillus suantsai sp. nov., isolated from traditional fermented suan-tsai in Taiwan.</title>
        <authorList>
            <person name="Huang C.-H."/>
        </authorList>
    </citation>
    <scope>NUCLEOTIDE SEQUENCE [LARGE SCALE GENOMIC DNA]</scope>
    <source>
        <strain evidence="12 13">BCRC 12945</strain>
    </source>
</reference>
<evidence type="ECO:0000256" key="7">
    <source>
        <dbReference type="ARBA" id="ARBA00022842"/>
    </source>
</evidence>
<dbReference type="Proteomes" id="UP000290602">
    <property type="component" value="Unassembled WGS sequence"/>
</dbReference>
<keyword evidence="4 10" id="KW-0808">Transferase</keyword>
<evidence type="ECO:0000256" key="10">
    <source>
        <dbReference type="PIRNR" id="PIRNR006268"/>
    </source>
</evidence>
<evidence type="ECO:0000256" key="5">
    <source>
        <dbReference type="ARBA" id="ARBA00022723"/>
    </source>
</evidence>
<evidence type="ECO:0000313" key="13">
    <source>
        <dbReference type="Proteomes" id="UP000290602"/>
    </source>
</evidence>
<dbReference type="InterPro" id="IPR003374">
    <property type="entry name" value="ApbE-like_sf"/>
</dbReference>
<dbReference type="RefSeq" id="WP_129033220.1">
    <property type="nucleotide sequence ID" value="NZ_CP059603.1"/>
</dbReference>
<sequence>MMATQAHKKYVSQFAMMGTVISLTLFDHKPALVERVYDYLQTMTEIFSANDDDSTLGQINRNAGVAPVAVDATTFAFIQRALAATKKYHDSFNVLIGPLVKLWKIGFGGQTVPAKSAIATSLSRMNPDDVVLDETAHTVFLTQRGMQLDLGAIAKGYFADQVKARLQAAGVTSGIVDLGGNVQTWGMNPLAADDQWRIGIQNPNDTRGNALLNVVTPAQSFVTSGIRERYFKRDGRTYHHILDPQTGYPVRNDLLQVTVITENSELAEVLSTVSFFKGPQAGQTLIERLPDVEAVFVRRNGAVELTSGLVPQTKGVYQIVRRK</sequence>
<dbReference type="PANTHER" id="PTHR30040">
    <property type="entry name" value="THIAMINE BIOSYNTHESIS LIPOPROTEIN APBE"/>
    <property type="match status" value="1"/>
</dbReference>
<dbReference type="Gene3D" id="3.10.520.10">
    <property type="entry name" value="ApbE-like domains"/>
    <property type="match status" value="1"/>
</dbReference>
<keyword evidence="13" id="KW-1185">Reference proteome</keyword>
<evidence type="ECO:0000313" key="12">
    <source>
        <dbReference type="EMBL" id="RXI76583.1"/>
    </source>
</evidence>
<comment type="cofactor">
    <cofactor evidence="11">
        <name>Mg(2+)</name>
        <dbReference type="ChEBI" id="CHEBI:18420"/>
    </cofactor>
    <cofactor evidence="11">
        <name>Mn(2+)</name>
        <dbReference type="ChEBI" id="CHEBI:29035"/>
    </cofactor>
    <text evidence="11">Magnesium. Can also use manganese.</text>
</comment>
<dbReference type="GO" id="GO:0016740">
    <property type="term" value="F:transferase activity"/>
    <property type="evidence" value="ECO:0007669"/>
    <property type="project" value="UniProtKB-UniRule"/>
</dbReference>
<dbReference type="GO" id="GO:0046872">
    <property type="term" value="F:metal ion binding"/>
    <property type="evidence" value="ECO:0007669"/>
    <property type="project" value="UniProtKB-UniRule"/>
</dbReference>
<dbReference type="EC" id="2.7.1.180" evidence="1 10"/>
<evidence type="ECO:0000256" key="9">
    <source>
        <dbReference type="ARBA" id="ARBA00048540"/>
    </source>
</evidence>
<comment type="similarity">
    <text evidence="10">Belongs to the ApbE family.</text>
</comment>
<name>A0A4Q0VG57_9LACO</name>
<dbReference type="Pfam" id="PF02424">
    <property type="entry name" value="ApbE"/>
    <property type="match status" value="1"/>
</dbReference>
<accession>A0A4Q0VG57</accession>
<dbReference type="OrthoDB" id="9778595at2"/>
<comment type="catalytic activity">
    <reaction evidence="9 10">
        <text>L-threonyl-[protein] + FAD = FMN-L-threonyl-[protein] + AMP + H(+)</text>
        <dbReference type="Rhea" id="RHEA:36847"/>
        <dbReference type="Rhea" id="RHEA-COMP:11060"/>
        <dbReference type="Rhea" id="RHEA-COMP:11061"/>
        <dbReference type="ChEBI" id="CHEBI:15378"/>
        <dbReference type="ChEBI" id="CHEBI:30013"/>
        <dbReference type="ChEBI" id="CHEBI:57692"/>
        <dbReference type="ChEBI" id="CHEBI:74257"/>
        <dbReference type="ChEBI" id="CHEBI:456215"/>
        <dbReference type="EC" id="2.7.1.180"/>
    </reaction>
</comment>
<feature type="binding site" evidence="11">
    <location>
        <position position="272"/>
    </location>
    <ligand>
        <name>Mg(2+)</name>
        <dbReference type="ChEBI" id="CHEBI:18420"/>
    </ligand>
</feature>
<evidence type="ECO:0000256" key="1">
    <source>
        <dbReference type="ARBA" id="ARBA00011955"/>
    </source>
</evidence>
<evidence type="ECO:0000256" key="3">
    <source>
        <dbReference type="ARBA" id="ARBA00022630"/>
    </source>
</evidence>
<proteinExistence type="inferred from homology"/>
<evidence type="ECO:0000256" key="11">
    <source>
        <dbReference type="PIRSR" id="PIRSR006268-2"/>
    </source>
</evidence>
<keyword evidence="7 10" id="KW-0460">Magnesium</keyword>
<evidence type="ECO:0000256" key="8">
    <source>
        <dbReference type="ARBA" id="ARBA00031306"/>
    </source>
</evidence>
<keyword evidence="5 10" id="KW-0479">Metal-binding</keyword>
<protein>
    <recommendedName>
        <fullName evidence="2 10">FAD:protein FMN transferase</fullName>
        <ecNumber evidence="1 10">2.7.1.180</ecNumber>
    </recommendedName>
    <alternativeName>
        <fullName evidence="8 10">Flavin transferase</fullName>
    </alternativeName>
</protein>
<evidence type="ECO:0000256" key="4">
    <source>
        <dbReference type="ARBA" id="ARBA00022679"/>
    </source>
</evidence>